<gene>
    <name evidence="2" type="ORF">DFR28_10316</name>
</gene>
<dbReference type="Proteomes" id="UP000253083">
    <property type="component" value="Unassembled WGS sequence"/>
</dbReference>
<dbReference type="EMBL" id="QNRT01000003">
    <property type="protein sequence ID" value="RBP49591.1"/>
    <property type="molecule type" value="Genomic_DNA"/>
</dbReference>
<feature type="signal peptide" evidence="1">
    <location>
        <begin position="1"/>
        <end position="20"/>
    </location>
</feature>
<name>A0A395JK39_9GAMM</name>
<keyword evidence="1" id="KW-0732">Signal</keyword>
<evidence type="ECO:0000313" key="3">
    <source>
        <dbReference type="Proteomes" id="UP000253083"/>
    </source>
</evidence>
<dbReference type="AlphaFoldDB" id="A0A395JK39"/>
<dbReference type="InParanoid" id="A0A395JK39"/>
<keyword evidence="3" id="KW-1185">Reference proteome</keyword>
<accession>A0A395JK39</accession>
<comment type="caution">
    <text evidence="2">The sequence shown here is derived from an EMBL/GenBank/DDBJ whole genome shotgun (WGS) entry which is preliminary data.</text>
</comment>
<reference evidence="2 3" key="1">
    <citation type="submission" date="2018-06" db="EMBL/GenBank/DDBJ databases">
        <title>Genomic Encyclopedia of Type Strains, Phase IV (KMG-IV): sequencing the most valuable type-strain genomes for metagenomic binning, comparative biology and taxonomic classification.</title>
        <authorList>
            <person name="Goeker M."/>
        </authorList>
    </citation>
    <scope>NUCLEOTIDE SEQUENCE [LARGE SCALE GENOMIC DNA]</scope>
    <source>
        <strain evidence="2 3">DSM 24032</strain>
    </source>
</reference>
<sequence length="192" mass="22020">MKRRIFLTTLLLLIIKPSFADEYFPFVEFTCIPEANYLRVSAEGFYNIGAYKKETEVVEAIEKQSTLHYVGWNNPLKKSCTVNDKIIEVELNYRKPEARGECGGEERGALQVTIDGLKVIDGARFHSECFTSSVKTIDFSTLQYGHFKVCGRYTERKPYKNKNVCAEVHLRKIKEGEPANVEVLLKEFSADY</sequence>
<evidence type="ECO:0000256" key="1">
    <source>
        <dbReference type="SAM" id="SignalP"/>
    </source>
</evidence>
<proteinExistence type="predicted"/>
<feature type="chain" id="PRO_5017352975" evidence="1">
    <location>
        <begin position="21"/>
        <end position="192"/>
    </location>
</feature>
<organism evidence="2 3">
    <name type="scientific">Arenicella xantha</name>
    <dbReference type="NCBI Taxonomy" id="644221"/>
    <lineage>
        <taxon>Bacteria</taxon>
        <taxon>Pseudomonadati</taxon>
        <taxon>Pseudomonadota</taxon>
        <taxon>Gammaproteobacteria</taxon>
        <taxon>Arenicellales</taxon>
        <taxon>Arenicellaceae</taxon>
        <taxon>Arenicella</taxon>
    </lineage>
</organism>
<dbReference type="RefSeq" id="WP_113954601.1">
    <property type="nucleotide sequence ID" value="NZ_QNRT01000003.1"/>
</dbReference>
<protein>
    <submittedName>
        <fullName evidence="2">Uncharacterized protein</fullName>
    </submittedName>
</protein>
<evidence type="ECO:0000313" key="2">
    <source>
        <dbReference type="EMBL" id="RBP49591.1"/>
    </source>
</evidence>
<dbReference type="OrthoDB" id="9685050at2"/>